<evidence type="ECO:0008006" key="5">
    <source>
        <dbReference type="Google" id="ProtNLM"/>
    </source>
</evidence>
<feature type="transmembrane region" description="Helical" evidence="2">
    <location>
        <begin position="135"/>
        <end position="153"/>
    </location>
</feature>
<evidence type="ECO:0000256" key="1">
    <source>
        <dbReference type="SAM" id="MobiDB-lite"/>
    </source>
</evidence>
<evidence type="ECO:0000313" key="3">
    <source>
        <dbReference type="EMBL" id="KFN48123.1"/>
    </source>
</evidence>
<keyword evidence="4" id="KW-1185">Reference proteome</keyword>
<dbReference type="PATRIC" id="fig|1384056.3.peg.214"/>
<organism evidence="3 4">
    <name type="scientific">Arenimonas metalli CF5-1</name>
    <dbReference type="NCBI Taxonomy" id="1384056"/>
    <lineage>
        <taxon>Bacteria</taxon>
        <taxon>Pseudomonadati</taxon>
        <taxon>Pseudomonadota</taxon>
        <taxon>Gammaproteobacteria</taxon>
        <taxon>Lysobacterales</taxon>
        <taxon>Lysobacteraceae</taxon>
        <taxon>Arenimonas</taxon>
    </lineage>
</organism>
<keyword evidence="2" id="KW-0812">Transmembrane</keyword>
<gene>
    <name evidence="3" type="ORF">N787_06695</name>
</gene>
<protein>
    <recommendedName>
        <fullName evidence="5">Glycosyltransferase RgtA/B/C/D-like domain-containing protein</fullName>
    </recommendedName>
</protein>
<feature type="transmembrane region" description="Helical" evidence="2">
    <location>
        <begin position="339"/>
        <end position="356"/>
    </location>
</feature>
<evidence type="ECO:0000256" key="2">
    <source>
        <dbReference type="SAM" id="Phobius"/>
    </source>
</evidence>
<dbReference type="AlphaFoldDB" id="A0A091B647"/>
<sequence length="460" mass="48766">MPGAGGQNGAFPRDPTMPASPDAPPRLRALPLLLALVALQWLLVANPGYFSHDELQWGARADVAGWADLPWVSWTDVGTFQWRPLTFNLWLVVSHASFGWPQAMHLLWVAMGSAVALALGSLLQRVDASAAVARGAALLFALGPYAAYVHGWVGTLADLLWVGAALALAHALVTLHARGAAPVVAAAVAFAFTALGLLAKEAALAIPALLGLAWCLQRGRPVGLAAVIGSGVAAVLYLALRFDTLMTPAEASTYAISPGSAPRNWATYWLFPLRPAAFEATGTWLASAKHLVLASVLLLALVAAIAWRAPRRALALVVGGSLALAPALPLAFPANQYGYGFWAWVVACLALAWPALGRAGRGLVLFLALVTTWHGVNVQREMQRVGGKQAVFQPALVQALAAHDGELRLLTPARDEWIYRRLSHEVPAWRGAAIGDRVRWVEADEAADYRVAEDGALVAP</sequence>
<reference evidence="3 4" key="1">
    <citation type="submission" date="2013-09" db="EMBL/GenBank/DDBJ databases">
        <title>Genome sequencing of Arenimonas metalli.</title>
        <authorList>
            <person name="Chen F."/>
            <person name="Wang G."/>
        </authorList>
    </citation>
    <scope>NUCLEOTIDE SEQUENCE [LARGE SCALE GENOMIC DNA]</scope>
    <source>
        <strain evidence="3 4">CF5-1</strain>
    </source>
</reference>
<keyword evidence="2" id="KW-1133">Transmembrane helix</keyword>
<dbReference type="Proteomes" id="UP000029393">
    <property type="component" value="Unassembled WGS sequence"/>
</dbReference>
<dbReference type="eggNOG" id="ENOG5031I75">
    <property type="taxonomic scope" value="Bacteria"/>
</dbReference>
<feature type="transmembrane region" description="Helical" evidence="2">
    <location>
        <begin position="103"/>
        <end position="123"/>
    </location>
</feature>
<name>A0A091B647_9GAMM</name>
<keyword evidence="2" id="KW-0472">Membrane</keyword>
<feature type="region of interest" description="Disordered" evidence="1">
    <location>
        <begin position="1"/>
        <end position="21"/>
    </location>
</feature>
<feature type="transmembrane region" description="Helical" evidence="2">
    <location>
        <begin position="291"/>
        <end position="307"/>
    </location>
</feature>
<comment type="caution">
    <text evidence="3">The sequence shown here is derived from an EMBL/GenBank/DDBJ whole genome shotgun (WGS) entry which is preliminary data.</text>
</comment>
<dbReference type="EMBL" id="AVCK01000003">
    <property type="protein sequence ID" value="KFN48123.1"/>
    <property type="molecule type" value="Genomic_DNA"/>
</dbReference>
<evidence type="ECO:0000313" key="4">
    <source>
        <dbReference type="Proteomes" id="UP000029393"/>
    </source>
</evidence>
<accession>A0A091B647</accession>
<feature type="transmembrane region" description="Helical" evidence="2">
    <location>
        <begin position="184"/>
        <end position="210"/>
    </location>
</feature>
<proteinExistence type="predicted"/>
<dbReference type="STRING" id="1384056.N787_06695"/>
<feature type="transmembrane region" description="Helical" evidence="2">
    <location>
        <begin position="222"/>
        <end position="240"/>
    </location>
</feature>
<feature type="transmembrane region" description="Helical" evidence="2">
    <location>
        <begin position="313"/>
        <end position="332"/>
    </location>
</feature>